<dbReference type="OrthoDB" id="1098070at2"/>
<dbReference type="AlphaFoldDB" id="A0A556MIL3"/>
<dbReference type="RefSeq" id="WP_144249702.1">
    <property type="nucleotide sequence ID" value="NZ_VLPK01000003.1"/>
</dbReference>
<name>A0A556MIL3_9SPHI</name>
<gene>
    <name evidence="2" type="ORF">FO440_18165</name>
</gene>
<keyword evidence="3" id="KW-1185">Reference proteome</keyword>
<dbReference type="Gene3D" id="3.30.2310.20">
    <property type="entry name" value="RelE-like"/>
    <property type="match status" value="1"/>
</dbReference>
<evidence type="ECO:0000256" key="1">
    <source>
        <dbReference type="ARBA" id="ARBA00022649"/>
    </source>
</evidence>
<dbReference type="InterPro" id="IPR035093">
    <property type="entry name" value="RelE/ParE_toxin_dom_sf"/>
</dbReference>
<protein>
    <recommendedName>
        <fullName evidence="4">Type II toxin-antitoxin system RelE/ParE family toxin</fullName>
    </recommendedName>
</protein>
<reference evidence="2 3" key="1">
    <citation type="submission" date="2019-07" db="EMBL/GenBank/DDBJ databases">
        <authorList>
            <person name="Huq M.A."/>
        </authorList>
    </citation>
    <scope>NUCLEOTIDE SEQUENCE [LARGE SCALE GENOMIC DNA]</scope>
    <source>
        <strain evidence="2 3">MAH-19</strain>
    </source>
</reference>
<proteinExistence type="predicted"/>
<evidence type="ECO:0008006" key="4">
    <source>
        <dbReference type="Google" id="ProtNLM"/>
    </source>
</evidence>
<keyword evidence="1" id="KW-1277">Toxin-antitoxin system</keyword>
<dbReference type="EMBL" id="VLPK01000003">
    <property type="protein sequence ID" value="TSJ39665.1"/>
    <property type="molecule type" value="Genomic_DNA"/>
</dbReference>
<organism evidence="2 3">
    <name type="scientific">Mucilaginibacter corticis</name>
    <dbReference type="NCBI Taxonomy" id="2597670"/>
    <lineage>
        <taxon>Bacteria</taxon>
        <taxon>Pseudomonadati</taxon>
        <taxon>Bacteroidota</taxon>
        <taxon>Sphingobacteriia</taxon>
        <taxon>Sphingobacteriales</taxon>
        <taxon>Sphingobacteriaceae</taxon>
        <taxon>Mucilaginibacter</taxon>
    </lineage>
</organism>
<sequence length="98" mass="11730">MSLNVYYTPRSKETLKYVYNFIDNKFGRKSAEKFVSKTEKTISLITQYPFMFKSSMIDKNVRIALISKQTSLFYRITDTSIHLLFFWDNRQEPILPQQ</sequence>
<evidence type="ECO:0000313" key="2">
    <source>
        <dbReference type="EMBL" id="TSJ39665.1"/>
    </source>
</evidence>
<comment type="caution">
    <text evidence="2">The sequence shown here is derived from an EMBL/GenBank/DDBJ whole genome shotgun (WGS) entry which is preliminary data.</text>
</comment>
<accession>A0A556MIL3</accession>
<dbReference type="InterPro" id="IPR007712">
    <property type="entry name" value="RelE/ParE_toxin"/>
</dbReference>
<dbReference type="Proteomes" id="UP000318733">
    <property type="component" value="Unassembled WGS sequence"/>
</dbReference>
<evidence type="ECO:0000313" key="3">
    <source>
        <dbReference type="Proteomes" id="UP000318733"/>
    </source>
</evidence>
<dbReference type="Pfam" id="PF05016">
    <property type="entry name" value="ParE_toxin"/>
    <property type="match status" value="1"/>
</dbReference>